<evidence type="ECO:0000313" key="1">
    <source>
        <dbReference type="EMBL" id="ONI01376.1"/>
    </source>
</evidence>
<sequence length="117" mass="13562">MLLSDKDFFSHSLQIKTISNCQKPSNYVECRGNACGFRHYEFRVIVRSPYSFLSRCVSWYQSQVLPDSRCLQWLVQRKKIGPMETGNQSLSMNLMLQLFHTSWGLTALKAFSNGLQM</sequence>
<dbReference type="Proteomes" id="UP000006882">
    <property type="component" value="Chromosome G6"/>
</dbReference>
<keyword evidence="2" id="KW-1185">Reference proteome</keyword>
<dbReference type="EMBL" id="CM007656">
    <property type="protein sequence ID" value="ONI01376.1"/>
    <property type="molecule type" value="Genomic_DNA"/>
</dbReference>
<dbReference type="AlphaFoldDB" id="A0A251NPY3"/>
<accession>A0A251NPY3</accession>
<gene>
    <name evidence="1" type="ORF">PRUPE_6G136000</name>
</gene>
<name>A0A251NPY3_PRUPE</name>
<organism evidence="1 2">
    <name type="scientific">Prunus persica</name>
    <name type="common">Peach</name>
    <name type="synonym">Amygdalus persica</name>
    <dbReference type="NCBI Taxonomy" id="3760"/>
    <lineage>
        <taxon>Eukaryota</taxon>
        <taxon>Viridiplantae</taxon>
        <taxon>Streptophyta</taxon>
        <taxon>Embryophyta</taxon>
        <taxon>Tracheophyta</taxon>
        <taxon>Spermatophyta</taxon>
        <taxon>Magnoliopsida</taxon>
        <taxon>eudicotyledons</taxon>
        <taxon>Gunneridae</taxon>
        <taxon>Pentapetalae</taxon>
        <taxon>rosids</taxon>
        <taxon>fabids</taxon>
        <taxon>Rosales</taxon>
        <taxon>Rosaceae</taxon>
        <taxon>Amygdaloideae</taxon>
        <taxon>Amygdaleae</taxon>
        <taxon>Prunus</taxon>
    </lineage>
</organism>
<dbReference type="Gramene" id="ONI01376">
    <property type="protein sequence ID" value="ONI01376"/>
    <property type="gene ID" value="PRUPE_6G136000"/>
</dbReference>
<proteinExistence type="predicted"/>
<reference evidence="1 2" key="1">
    <citation type="journal article" date="2013" name="Nat. Genet.">
        <title>The high-quality draft genome of peach (Prunus persica) identifies unique patterns of genetic diversity, domestication and genome evolution.</title>
        <authorList>
            <consortium name="International Peach Genome Initiative"/>
            <person name="Verde I."/>
            <person name="Abbott A.G."/>
            <person name="Scalabrin S."/>
            <person name="Jung S."/>
            <person name="Shu S."/>
            <person name="Marroni F."/>
            <person name="Zhebentyayeva T."/>
            <person name="Dettori M.T."/>
            <person name="Grimwood J."/>
            <person name="Cattonaro F."/>
            <person name="Zuccolo A."/>
            <person name="Rossini L."/>
            <person name="Jenkins J."/>
            <person name="Vendramin E."/>
            <person name="Meisel L.A."/>
            <person name="Decroocq V."/>
            <person name="Sosinski B."/>
            <person name="Prochnik S."/>
            <person name="Mitros T."/>
            <person name="Policriti A."/>
            <person name="Cipriani G."/>
            <person name="Dondini L."/>
            <person name="Ficklin S."/>
            <person name="Goodstein D.M."/>
            <person name="Xuan P."/>
            <person name="Del Fabbro C."/>
            <person name="Aramini V."/>
            <person name="Copetti D."/>
            <person name="Gonzalez S."/>
            <person name="Horner D.S."/>
            <person name="Falchi R."/>
            <person name="Lucas S."/>
            <person name="Mica E."/>
            <person name="Maldonado J."/>
            <person name="Lazzari B."/>
            <person name="Bielenberg D."/>
            <person name="Pirona R."/>
            <person name="Miculan M."/>
            <person name="Barakat A."/>
            <person name="Testolin R."/>
            <person name="Stella A."/>
            <person name="Tartarini S."/>
            <person name="Tonutti P."/>
            <person name="Arus P."/>
            <person name="Orellana A."/>
            <person name="Wells C."/>
            <person name="Main D."/>
            <person name="Vizzotto G."/>
            <person name="Silva H."/>
            <person name="Salamini F."/>
            <person name="Schmutz J."/>
            <person name="Morgante M."/>
            <person name="Rokhsar D.S."/>
        </authorList>
    </citation>
    <scope>NUCLEOTIDE SEQUENCE [LARGE SCALE GENOMIC DNA]</scope>
    <source>
        <strain evidence="2">cv. Nemared</strain>
    </source>
</reference>
<evidence type="ECO:0000313" key="2">
    <source>
        <dbReference type="Proteomes" id="UP000006882"/>
    </source>
</evidence>
<protein>
    <submittedName>
        <fullName evidence="1">Uncharacterized protein</fullName>
    </submittedName>
</protein>